<feature type="domain" description="CHAT" evidence="3">
    <location>
        <begin position="572"/>
        <end position="853"/>
    </location>
</feature>
<dbReference type="Gene3D" id="1.25.40.10">
    <property type="entry name" value="Tetratricopeptide repeat domain"/>
    <property type="match status" value="3"/>
</dbReference>
<name>A0ABM7RCN8_9BACT</name>
<keyword evidence="2" id="KW-0732">Signal</keyword>
<evidence type="ECO:0000256" key="2">
    <source>
        <dbReference type="SAM" id="SignalP"/>
    </source>
</evidence>
<dbReference type="Pfam" id="PF13424">
    <property type="entry name" value="TPR_12"/>
    <property type="match status" value="1"/>
</dbReference>
<evidence type="ECO:0000259" key="3">
    <source>
        <dbReference type="Pfam" id="PF12770"/>
    </source>
</evidence>
<dbReference type="PANTHER" id="PTHR10098">
    <property type="entry name" value="RAPSYN-RELATED"/>
    <property type="match status" value="1"/>
</dbReference>
<dbReference type="Proteomes" id="UP001374893">
    <property type="component" value="Chromosome"/>
</dbReference>
<feature type="chain" id="PRO_5045824437" description="CHAT domain-containing protein" evidence="2">
    <location>
        <begin position="23"/>
        <end position="885"/>
    </location>
</feature>
<feature type="signal peptide" evidence="2">
    <location>
        <begin position="1"/>
        <end position="22"/>
    </location>
</feature>
<feature type="coiled-coil region" evidence="1">
    <location>
        <begin position="267"/>
        <end position="294"/>
    </location>
</feature>
<dbReference type="RefSeq" id="WP_338684317.1">
    <property type="nucleotide sequence ID" value="NZ_AP024702.1"/>
</dbReference>
<sequence length="885" mass="95516">MLSSFRLRVAGPALIACGLLSAAEPVQRDIDSLVDAERALAEAFEKTGAEEDRWAWIEALARVAWAHTEAGDHEKSAERYRAGIDALAPKAEMDEPEFVALLHDGLGRALQNSGDFDGAALPLQRALQLRQVIGDEIRIGVSEGHLGLLELVRGRYAGADRLFHSALRHTPADRDDLLAHRHDCLGRYHLAIRAYGLAENHFAQAVRHASKIADAGDPLLIDLRSNLVLCRFRKGDAEGAVAEVEALLELPTDPLRHAARLNLAASIHAALDQLAAAESEIEEALQILKDEKGAGDPSLAPVLANLGAVRLQAGDPEEALKPLMGARRLLMDHVEEHHQALVEVLYQIAACRLATGNIGEAGPAVREARRAAGQLVDALIAGGTERELLNFRQQVDLHSIVCRLGDAEAIADSLLGGKGRIMEAVLSRRQQSSERASLIDGLQSEIDRLLLGGATEDDPQVKAFRRKLRAVSHGDGKPEAPSSELPRWQDLAKALPDAAAYVDCVRFREGEGKEGKWRYGAVVLTRDAAPRWIPLGEERLMGRLDLLHRSLEVRANILRQGEGKAGIPMAPLLADLHKAFWQPVAEALPEGTRRVILCPEGKMHLLPFAILRDADGRFLCESLQDLKVIDAGRLLLDDPPNDTPSEQPWLALGVSDFSGFRKRADAQPDLWSPRWAEALDDVSDLPVVKREIESLRGIAPEGSGLLLNDDATFAALRGFKSSPAVLHFASHGLNVPLAGAGDLASDPGALYENGILLALSGSDDGVLFPEEAASLDLRDTALVTLSTCRGALGTPVSGEGVLGLRRGFIKAGAQNVLASLWEIPDQSTGEFMGKYYASLRNAGSPSELLWKMQAEQFAKLSDADPKGDAVETAILSYGGFVMSSR</sequence>
<dbReference type="SUPFAM" id="SSF48452">
    <property type="entry name" value="TPR-like"/>
    <property type="match status" value="2"/>
</dbReference>
<keyword evidence="1" id="KW-0175">Coiled coil</keyword>
<evidence type="ECO:0000256" key="1">
    <source>
        <dbReference type="SAM" id="Coils"/>
    </source>
</evidence>
<organism evidence="4 5">
    <name type="scientific">Haloferula helveola</name>
    <dbReference type="NCBI Taxonomy" id="490095"/>
    <lineage>
        <taxon>Bacteria</taxon>
        <taxon>Pseudomonadati</taxon>
        <taxon>Verrucomicrobiota</taxon>
        <taxon>Verrucomicrobiia</taxon>
        <taxon>Verrucomicrobiales</taxon>
        <taxon>Verrucomicrobiaceae</taxon>
        <taxon>Haloferula</taxon>
    </lineage>
</organism>
<evidence type="ECO:0000313" key="5">
    <source>
        <dbReference type="Proteomes" id="UP001374893"/>
    </source>
</evidence>
<evidence type="ECO:0000313" key="4">
    <source>
        <dbReference type="EMBL" id="BCX48237.1"/>
    </source>
</evidence>
<proteinExistence type="predicted"/>
<gene>
    <name evidence="4" type="ORF">HAHE_21450</name>
</gene>
<dbReference type="InterPro" id="IPR011990">
    <property type="entry name" value="TPR-like_helical_dom_sf"/>
</dbReference>
<dbReference type="Pfam" id="PF12770">
    <property type="entry name" value="CHAT"/>
    <property type="match status" value="1"/>
</dbReference>
<reference evidence="4 5" key="1">
    <citation type="submission" date="2021-06" db="EMBL/GenBank/DDBJ databases">
        <title>Complete genome of Haloferula helveola possessing various polysaccharide degrading enzymes.</title>
        <authorList>
            <person name="Takami H."/>
            <person name="Huang C."/>
            <person name="Hamasaki K."/>
        </authorList>
    </citation>
    <scope>NUCLEOTIDE SEQUENCE [LARGE SCALE GENOMIC DNA]</scope>
    <source>
        <strain evidence="4 5">CN-1</strain>
    </source>
</reference>
<dbReference type="InterPro" id="IPR024983">
    <property type="entry name" value="CHAT_dom"/>
</dbReference>
<dbReference type="EMBL" id="AP024702">
    <property type="protein sequence ID" value="BCX48237.1"/>
    <property type="molecule type" value="Genomic_DNA"/>
</dbReference>
<accession>A0ABM7RCN8</accession>
<keyword evidence="5" id="KW-1185">Reference proteome</keyword>
<protein>
    <recommendedName>
        <fullName evidence="3">CHAT domain-containing protein</fullName>
    </recommendedName>
</protein>